<dbReference type="InterPro" id="IPR023410">
    <property type="entry name" value="14-3-3_domain"/>
</dbReference>
<dbReference type="InterPro" id="IPR036815">
    <property type="entry name" value="14-3-3_dom_sf"/>
</dbReference>
<reference evidence="3" key="1">
    <citation type="submission" date="2022-07" db="EMBL/GenBank/DDBJ databases">
        <authorList>
            <person name="Trinca V."/>
            <person name="Uliana J.V.C."/>
            <person name="Torres T.T."/>
            <person name="Ward R.J."/>
            <person name="Monesi N."/>
        </authorList>
    </citation>
    <scope>NUCLEOTIDE SEQUENCE</scope>
    <source>
        <strain evidence="3">HSMRA1968</strain>
        <tissue evidence="3">Whole embryos</tissue>
    </source>
</reference>
<comment type="similarity">
    <text evidence="1">Belongs to the 14-3-3 family.</text>
</comment>
<evidence type="ECO:0000256" key="1">
    <source>
        <dbReference type="ARBA" id="ARBA00006141"/>
    </source>
</evidence>
<comment type="caution">
    <text evidence="3">The sequence shown here is derived from an EMBL/GenBank/DDBJ whole genome shotgun (WGS) entry which is preliminary data.</text>
</comment>
<name>A0A9Q0N8J7_9DIPT</name>
<dbReference type="Proteomes" id="UP001151699">
    <property type="component" value="Chromosome A"/>
</dbReference>
<dbReference type="SMART" id="SM00101">
    <property type="entry name" value="14_3_3"/>
    <property type="match status" value="1"/>
</dbReference>
<keyword evidence="4" id="KW-1185">Reference proteome</keyword>
<organism evidence="3 4">
    <name type="scientific">Pseudolycoriella hygida</name>
    <dbReference type="NCBI Taxonomy" id="35572"/>
    <lineage>
        <taxon>Eukaryota</taxon>
        <taxon>Metazoa</taxon>
        <taxon>Ecdysozoa</taxon>
        <taxon>Arthropoda</taxon>
        <taxon>Hexapoda</taxon>
        <taxon>Insecta</taxon>
        <taxon>Pterygota</taxon>
        <taxon>Neoptera</taxon>
        <taxon>Endopterygota</taxon>
        <taxon>Diptera</taxon>
        <taxon>Nematocera</taxon>
        <taxon>Sciaroidea</taxon>
        <taxon>Sciaridae</taxon>
        <taxon>Pseudolycoriella</taxon>
    </lineage>
</organism>
<dbReference type="InterPro" id="IPR000308">
    <property type="entry name" value="14-3-3"/>
</dbReference>
<dbReference type="PANTHER" id="PTHR18860">
    <property type="entry name" value="14-3-3 PROTEIN"/>
    <property type="match status" value="1"/>
</dbReference>
<feature type="domain" description="14-3-3" evidence="2">
    <location>
        <begin position="444"/>
        <end position="665"/>
    </location>
</feature>
<sequence>MEGTFYEKSLAEYNAAFYISSSIFPPQNEIRLGLALKLSEGWHVMFNKVFLAYEIASAAYYDAFNEMAKLHANEFLCFTDREKVTLLNDYKSKLRNEIIDVLLEMIEFTHMYILPHATPANRICYFEWKSVCRRILGDLMTGTDKRKNHEKSLEDYKAAFEIAKIIYSAQHEIRLGLALKLSVGWHDMLSDVLKACKIARAAYYDAFNEMGAEEANKNFLMYSAAFGIAKTIFPPQHKIRLRLALKISEGLHDMLSDVFLAYRVARAAYYEAFNEMDLQKDLASSIMDLREMHVYEARIAQAADRPNAYESKAQALLKAWKRVSSFGENETDRKKVTLLNNYKSNLRNEIIAVLFEVIHFTDHHILPLVSVKANRVCYHKWNGNSYRFLGNLMTGTDKRTNHEKSIAEYNAAFGIAKTIFPPQHKIRLFLALKLSEGWHDMFSNVFKAYEIAKAAYYDAFNEMEMVEAVKKLHLLHENLTAEERNLFWIAYQSKVGALHTAIEKVNLIKNYKSNLRNEIIDVFFEMTEFTDEHILPYVSTQGSRYCYCKWKGDCYRFLGSVMTGTSKRIFYEKSLAEYTAAFNAIKIELPPQNEIRLGAALKISEGWHVMLNNVLKAYEVARVAYYDALNAYDCLEEANKNPLMVSLSKNLAKWQSEMQGNFVKIL</sequence>
<evidence type="ECO:0000313" key="3">
    <source>
        <dbReference type="EMBL" id="KAJ6645705.1"/>
    </source>
</evidence>
<evidence type="ECO:0000313" key="4">
    <source>
        <dbReference type="Proteomes" id="UP001151699"/>
    </source>
</evidence>
<accession>A0A9Q0N8J7</accession>
<dbReference type="Pfam" id="PF00244">
    <property type="entry name" value="14-3-3"/>
    <property type="match status" value="3"/>
</dbReference>
<protein>
    <submittedName>
        <fullName evidence="3">14-3-3 protein epsilon</fullName>
    </submittedName>
</protein>
<gene>
    <name evidence="3" type="ORF">Bhyg_00913</name>
</gene>
<dbReference type="SUPFAM" id="SSF48445">
    <property type="entry name" value="14-3-3 protein"/>
    <property type="match status" value="5"/>
</dbReference>
<evidence type="ECO:0000259" key="2">
    <source>
        <dbReference type="SMART" id="SM00101"/>
    </source>
</evidence>
<dbReference type="AlphaFoldDB" id="A0A9Q0N8J7"/>
<dbReference type="PRINTS" id="PR00305">
    <property type="entry name" value="1433ZETA"/>
</dbReference>
<proteinExistence type="inferred from homology"/>
<dbReference type="EMBL" id="WJQU01000001">
    <property type="protein sequence ID" value="KAJ6645705.1"/>
    <property type="molecule type" value="Genomic_DNA"/>
</dbReference>
<dbReference type="Gene3D" id="1.20.190.20">
    <property type="entry name" value="14-3-3 domain"/>
    <property type="match status" value="5"/>
</dbReference>